<dbReference type="GO" id="GO:0005524">
    <property type="term" value="F:ATP binding"/>
    <property type="evidence" value="ECO:0007669"/>
    <property type="project" value="UniProtKB-KW"/>
</dbReference>
<evidence type="ECO:0000256" key="1">
    <source>
        <dbReference type="ARBA" id="ARBA00000085"/>
    </source>
</evidence>
<dbReference type="PROSITE" id="PS50109">
    <property type="entry name" value="HIS_KIN"/>
    <property type="match status" value="1"/>
</dbReference>
<dbReference type="SMART" id="SM00388">
    <property type="entry name" value="HisKA"/>
    <property type="match status" value="1"/>
</dbReference>
<keyword evidence="5" id="KW-0547">Nucleotide-binding</keyword>
<dbReference type="InterPro" id="IPR000014">
    <property type="entry name" value="PAS"/>
</dbReference>
<keyword evidence="6" id="KW-0418">Kinase</keyword>
<dbReference type="InterPro" id="IPR003661">
    <property type="entry name" value="HisK_dim/P_dom"/>
</dbReference>
<dbReference type="SMART" id="SM00091">
    <property type="entry name" value="PAS"/>
    <property type="match status" value="1"/>
</dbReference>
<dbReference type="SUPFAM" id="SSF55785">
    <property type="entry name" value="PYP-like sensor domain (PAS domain)"/>
    <property type="match status" value="1"/>
</dbReference>
<keyword evidence="4" id="KW-0808">Transferase</keyword>
<dbReference type="CDD" id="cd00130">
    <property type="entry name" value="PAS"/>
    <property type="match status" value="1"/>
</dbReference>
<dbReference type="SUPFAM" id="SSF55874">
    <property type="entry name" value="ATPase domain of HSP90 chaperone/DNA topoisomerase II/histidine kinase"/>
    <property type="match status" value="1"/>
</dbReference>
<feature type="domain" description="Histidine kinase" evidence="14">
    <location>
        <begin position="138"/>
        <end position="356"/>
    </location>
</feature>
<sequence>MSIDLFKWIVDHQATAMVLLNDDLHIDYMNSSAESLFARSGNQVHGQPWRVLFEPQESLEQLLNRVLCEEVPTTQRSEVLLLVADGSKITVDMTLTPLHDEGSRAVLVEFLSMDRIIKISREESSLAKQEAARVLVRGLAHEVKNPLGGIRGAAQLLALELGDPALDEYTQVIIEEADRLRNLVDRILGSNKLPHLRPTNVHEVTERVLSLMRAEAGGSVTFVRDYDPSLPEFIGDSEQLIQAVLNIVRNGMEALQSQGEANPDKQMTLITRALRQFTIGQKRYRLVLRLVIEDNGPGIAEELMENVFYPMVSGRAQGTGLGLSIAQQIVTQHGGVIDCESEPGCTRFSVYLPLTRDTDQRTEAK</sequence>
<evidence type="ECO:0000256" key="5">
    <source>
        <dbReference type="ARBA" id="ARBA00022741"/>
    </source>
</evidence>
<dbReference type="InterPro" id="IPR004358">
    <property type="entry name" value="Sig_transdc_His_kin-like_C"/>
</dbReference>
<dbReference type="PRINTS" id="PR00344">
    <property type="entry name" value="BCTRLSENSOR"/>
</dbReference>
<evidence type="ECO:0000256" key="10">
    <source>
        <dbReference type="ARBA" id="ARBA00037696"/>
    </source>
</evidence>
<dbReference type="InterPro" id="IPR013656">
    <property type="entry name" value="PAS_4"/>
</dbReference>
<evidence type="ECO:0000256" key="4">
    <source>
        <dbReference type="ARBA" id="ARBA00022679"/>
    </source>
</evidence>
<dbReference type="Pfam" id="PF02518">
    <property type="entry name" value="HATPase_c"/>
    <property type="match status" value="1"/>
</dbReference>
<name>A0AB38YHR7_9GAMM</name>
<accession>A0AB38YHR7</accession>
<dbReference type="Pfam" id="PF00512">
    <property type="entry name" value="HisKA"/>
    <property type="match status" value="1"/>
</dbReference>
<evidence type="ECO:0000256" key="8">
    <source>
        <dbReference type="ARBA" id="ARBA00023012"/>
    </source>
</evidence>
<dbReference type="InterPro" id="IPR035965">
    <property type="entry name" value="PAS-like_dom_sf"/>
</dbReference>
<dbReference type="AlphaFoldDB" id="A0AB38YHR7"/>
<dbReference type="EMBL" id="CP101717">
    <property type="protein sequence ID" value="WLD58750.1"/>
    <property type="molecule type" value="Genomic_DNA"/>
</dbReference>
<dbReference type="Gene3D" id="1.10.287.130">
    <property type="match status" value="1"/>
</dbReference>
<dbReference type="Gene3D" id="3.30.565.10">
    <property type="entry name" value="Histidine kinase-like ATPase, C-terminal domain"/>
    <property type="match status" value="1"/>
</dbReference>
<keyword evidence="3" id="KW-0597">Phosphoprotein</keyword>
<evidence type="ECO:0000256" key="13">
    <source>
        <dbReference type="ARBA" id="ARBA00043094"/>
    </source>
</evidence>
<gene>
    <name evidence="15" type="primary">glnL</name>
    <name evidence="15" type="ORF">NFC81_02890</name>
</gene>
<keyword evidence="9" id="KW-0535">Nitrogen fixation</keyword>
<dbReference type="InterPro" id="IPR036890">
    <property type="entry name" value="HATPase_C_sf"/>
</dbReference>
<evidence type="ECO:0000256" key="11">
    <source>
        <dbReference type="ARBA" id="ARBA00039567"/>
    </source>
</evidence>
<dbReference type="InterPro" id="IPR005467">
    <property type="entry name" value="His_kinase_dom"/>
</dbReference>
<dbReference type="CDD" id="cd00082">
    <property type="entry name" value="HisKA"/>
    <property type="match status" value="1"/>
</dbReference>
<dbReference type="GO" id="GO:0000155">
    <property type="term" value="F:phosphorelay sensor kinase activity"/>
    <property type="evidence" value="ECO:0007669"/>
    <property type="project" value="InterPro"/>
</dbReference>
<evidence type="ECO:0000256" key="3">
    <source>
        <dbReference type="ARBA" id="ARBA00022553"/>
    </source>
</evidence>
<evidence type="ECO:0000259" key="14">
    <source>
        <dbReference type="PROSITE" id="PS50109"/>
    </source>
</evidence>
<evidence type="ECO:0000256" key="7">
    <source>
        <dbReference type="ARBA" id="ARBA00022840"/>
    </source>
</evidence>
<evidence type="ECO:0000256" key="2">
    <source>
        <dbReference type="ARBA" id="ARBA00012438"/>
    </source>
</evidence>
<comment type="function">
    <text evidence="10">Member of the two-component regulatory system NtrB/NtrC, which controls expression of the nitrogen-regulated (ntr) genes in response to nitrogen limitation. Under conditions of nitrogen limitation, NtrB autophosphorylates and transfers the phosphoryl group to NtrC. In the presence of nitrogen, acts as a phosphatase that dephosphorylates and inactivates NtrC.</text>
</comment>
<protein>
    <recommendedName>
        <fullName evidence="11">Sensory histidine kinase/phosphatase NtrB</fullName>
        <ecNumber evidence="2">2.7.13.3</ecNumber>
    </recommendedName>
    <alternativeName>
        <fullName evidence="12">Nitrogen regulation protein NR(II)</fullName>
    </alternativeName>
    <alternativeName>
        <fullName evidence="13">Nitrogen regulator II</fullName>
    </alternativeName>
</protein>
<dbReference type="InterPro" id="IPR036097">
    <property type="entry name" value="HisK_dim/P_sf"/>
</dbReference>
<evidence type="ECO:0000313" key="15">
    <source>
        <dbReference type="EMBL" id="WLD58750.1"/>
    </source>
</evidence>
<proteinExistence type="predicted"/>
<dbReference type="PANTHER" id="PTHR43065">
    <property type="entry name" value="SENSOR HISTIDINE KINASE"/>
    <property type="match status" value="1"/>
</dbReference>
<dbReference type="Pfam" id="PF08448">
    <property type="entry name" value="PAS_4"/>
    <property type="match status" value="1"/>
</dbReference>
<keyword evidence="8" id="KW-0902">Two-component regulatory system</keyword>
<dbReference type="InterPro" id="IPR003594">
    <property type="entry name" value="HATPase_dom"/>
</dbReference>
<dbReference type="SUPFAM" id="SSF47384">
    <property type="entry name" value="Homodimeric domain of signal transducing histidine kinase"/>
    <property type="match status" value="1"/>
</dbReference>
<dbReference type="NCBIfam" id="NF008293">
    <property type="entry name" value="PRK11073.1"/>
    <property type="match status" value="1"/>
</dbReference>
<evidence type="ECO:0000256" key="6">
    <source>
        <dbReference type="ARBA" id="ARBA00022777"/>
    </source>
</evidence>
<dbReference type="EC" id="2.7.13.3" evidence="2"/>
<reference evidence="15" key="1">
    <citation type="submission" date="2022-07" db="EMBL/GenBank/DDBJ databases">
        <title>Complete genome sequence of Salinispirillum sp. LH10-3-1 capable of multiple carbohydrate inversion isolated from a soda lake.</title>
        <authorList>
            <person name="Liu J."/>
            <person name="Zhai Y."/>
            <person name="Zhang H."/>
            <person name="Yang H."/>
            <person name="Qu J."/>
            <person name="Li J."/>
        </authorList>
    </citation>
    <scope>NUCLEOTIDE SEQUENCE</scope>
    <source>
        <strain evidence="15">LH 10-3-1</strain>
    </source>
</reference>
<dbReference type="RefSeq" id="WP_304996036.1">
    <property type="nucleotide sequence ID" value="NZ_CP101717.1"/>
</dbReference>
<evidence type="ECO:0000256" key="9">
    <source>
        <dbReference type="ARBA" id="ARBA00023231"/>
    </source>
</evidence>
<dbReference type="SMART" id="SM00387">
    <property type="entry name" value="HATPase_c"/>
    <property type="match status" value="1"/>
</dbReference>
<dbReference type="PANTHER" id="PTHR43065:SF16">
    <property type="entry name" value="SENSORY HISTIDINE KINASE_PHOSPHATASE NTRB"/>
    <property type="match status" value="1"/>
</dbReference>
<dbReference type="NCBIfam" id="TIGR00229">
    <property type="entry name" value="sensory_box"/>
    <property type="match status" value="1"/>
</dbReference>
<keyword evidence="7" id="KW-0067">ATP-binding</keyword>
<comment type="catalytic activity">
    <reaction evidence="1">
        <text>ATP + protein L-histidine = ADP + protein N-phospho-L-histidine.</text>
        <dbReference type="EC" id="2.7.13.3"/>
    </reaction>
</comment>
<evidence type="ECO:0000256" key="12">
    <source>
        <dbReference type="ARBA" id="ARBA00042313"/>
    </source>
</evidence>
<dbReference type="Gene3D" id="3.30.450.20">
    <property type="entry name" value="PAS domain"/>
    <property type="match status" value="1"/>
</dbReference>
<organism evidence="15">
    <name type="scientific">Salinispirillum sp. LH 10-3-1</name>
    <dbReference type="NCBI Taxonomy" id="2952525"/>
    <lineage>
        <taxon>Bacteria</taxon>
        <taxon>Pseudomonadati</taxon>
        <taxon>Pseudomonadota</taxon>
        <taxon>Gammaproteobacteria</taxon>
        <taxon>Oceanospirillales</taxon>
        <taxon>Saccharospirillaceae</taxon>
        <taxon>Salinispirillum</taxon>
    </lineage>
</organism>